<evidence type="ECO:0000256" key="1">
    <source>
        <dbReference type="SAM" id="Phobius"/>
    </source>
</evidence>
<feature type="transmembrane region" description="Helical" evidence="1">
    <location>
        <begin position="136"/>
        <end position="157"/>
    </location>
</feature>
<name>A0A1G2QQR3_9BACT</name>
<evidence type="ECO:0008006" key="4">
    <source>
        <dbReference type="Google" id="ProtNLM"/>
    </source>
</evidence>
<accession>A0A1G2QQR3</accession>
<evidence type="ECO:0000313" key="2">
    <source>
        <dbReference type="EMBL" id="OHA62846.1"/>
    </source>
</evidence>
<dbReference type="PANTHER" id="PTHR43845">
    <property type="entry name" value="BLR5969 PROTEIN"/>
    <property type="match status" value="1"/>
</dbReference>
<keyword evidence="1" id="KW-0472">Membrane</keyword>
<keyword evidence="1" id="KW-1133">Transmembrane helix</keyword>
<dbReference type="EMBL" id="MHTO01000002">
    <property type="protein sequence ID" value="OHA62846.1"/>
    <property type="molecule type" value="Genomic_DNA"/>
</dbReference>
<keyword evidence="1" id="KW-0812">Transmembrane</keyword>
<dbReference type="Gene3D" id="3.40.50.12780">
    <property type="entry name" value="N-terminal domain of ligase-like"/>
    <property type="match status" value="1"/>
</dbReference>
<sequence length="498" mass="58101">MKTKINRIIQQIKTQRANFWEKIRDERALNLFRLASRRVPAYQDFLRHHKVKSNKVKTVVDLQSLPMIDKKNYLRKYPLSELTIDGRLDKPLIFTSTSGSTGAPFYFHRSFDLDLRTSVIHELFYLQGQYKKEEPVLVIVCFGMGVWIGGLITYQAFHLLQERGYNISLITPGINKEEIFKSLKDLGASYKNIILAGYPPLIKDIIDEALSRGIDWRKFRIRLLFAAEVFTEDFREYVSRAVNMRNSFIDTMNIYGTAELGAIAFETPLTILIRRLCAKNQKLFETIFKRIEKTPTLGQYIPSFISFDAENNDLLVSGDNTMPLVRYALGDHGGVYSFREIVEKLTESGIDLKKEAEKARIEKFWYELPFVYVYERADFSTNFYGLQVYPEPIREALLKKPLSAYLTGKFTLETRFDSKQNQYLLIHLETRKSRNGAMPQTIRQAALSAIVEQLELKNSEYRELRKFLGKRALPHLQFWPAEDPKYFKLGIKQKWVKK</sequence>
<dbReference type="Proteomes" id="UP000179245">
    <property type="component" value="Unassembled WGS sequence"/>
</dbReference>
<dbReference type="AlphaFoldDB" id="A0A1G2QQR3"/>
<dbReference type="SUPFAM" id="SSF56801">
    <property type="entry name" value="Acetyl-CoA synthetase-like"/>
    <property type="match status" value="1"/>
</dbReference>
<dbReference type="PANTHER" id="PTHR43845:SF1">
    <property type="entry name" value="BLR5969 PROTEIN"/>
    <property type="match status" value="1"/>
</dbReference>
<evidence type="ECO:0000313" key="3">
    <source>
        <dbReference type="Proteomes" id="UP000179245"/>
    </source>
</evidence>
<dbReference type="InterPro" id="IPR042099">
    <property type="entry name" value="ANL_N_sf"/>
</dbReference>
<dbReference type="STRING" id="1802443.A2117_02630"/>
<reference evidence="2 3" key="1">
    <citation type="journal article" date="2016" name="Nat. Commun.">
        <title>Thousands of microbial genomes shed light on interconnected biogeochemical processes in an aquifer system.</title>
        <authorList>
            <person name="Anantharaman K."/>
            <person name="Brown C.T."/>
            <person name="Hug L.A."/>
            <person name="Sharon I."/>
            <person name="Castelle C.J."/>
            <person name="Probst A.J."/>
            <person name="Thomas B.C."/>
            <person name="Singh A."/>
            <person name="Wilkins M.J."/>
            <person name="Karaoz U."/>
            <person name="Brodie E.L."/>
            <person name="Williams K.H."/>
            <person name="Hubbard S.S."/>
            <person name="Banfield J.F."/>
        </authorList>
    </citation>
    <scope>NUCLEOTIDE SEQUENCE [LARGE SCALE GENOMIC DNA]</scope>
</reference>
<proteinExistence type="predicted"/>
<organism evidence="2 3">
    <name type="scientific">Candidatus Wildermuthbacteria bacterium GWA2_46_15</name>
    <dbReference type="NCBI Taxonomy" id="1802443"/>
    <lineage>
        <taxon>Bacteria</taxon>
        <taxon>Candidatus Wildermuthiibacteriota</taxon>
    </lineage>
</organism>
<protein>
    <recommendedName>
        <fullName evidence="4">Phenylacetate--CoA ligase</fullName>
    </recommendedName>
</protein>
<gene>
    <name evidence="2" type="ORF">A2117_02630</name>
</gene>
<comment type="caution">
    <text evidence="2">The sequence shown here is derived from an EMBL/GenBank/DDBJ whole genome shotgun (WGS) entry which is preliminary data.</text>
</comment>